<evidence type="ECO:0000256" key="6">
    <source>
        <dbReference type="SAM" id="MobiDB-lite"/>
    </source>
</evidence>
<dbReference type="PROSITE" id="PS50048">
    <property type="entry name" value="ZN2_CY6_FUNGAL_2"/>
    <property type="match status" value="1"/>
</dbReference>
<dbReference type="OrthoDB" id="3509362at2759"/>
<dbReference type="SMART" id="SM00066">
    <property type="entry name" value="GAL4"/>
    <property type="match status" value="1"/>
</dbReference>
<dbReference type="InterPro" id="IPR005600">
    <property type="entry name" value="Gal4_dimer_dom"/>
</dbReference>
<evidence type="ECO:0000259" key="7">
    <source>
        <dbReference type="PROSITE" id="PS50048"/>
    </source>
</evidence>
<evidence type="ECO:0000313" key="9">
    <source>
        <dbReference type="Proteomes" id="UP000053328"/>
    </source>
</evidence>
<dbReference type="GeneID" id="27333912"/>
<organism evidence="8 9">
    <name type="scientific">Exophiala spinifera</name>
    <dbReference type="NCBI Taxonomy" id="91928"/>
    <lineage>
        <taxon>Eukaryota</taxon>
        <taxon>Fungi</taxon>
        <taxon>Dikarya</taxon>
        <taxon>Ascomycota</taxon>
        <taxon>Pezizomycotina</taxon>
        <taxon>Eurotiomycetes</taxon>
        <taxon>Chaetothyriomycetidae</taxon>
        <taxon>Chaetothyriales</taxon>
        <taxon>Herpotrichiellaceae</taxon>
        <taxon>Exophiala</taxon>
    </lineage>
</organism>
<dbReference type="Gene3D" id="4.10.240.10">
    <property type="entry name" value="Zn(2)-C6 fungal-type DNA-binding domain"/>
    <property type="match status" value="1"/>
</dbReference>
<dbReference type="Pfam" id="PF04082">
    <property type="entry name" value="Fungal_trans"/>
    <property type="match status" value="1"/>
</dbReference>
<keyword evidence="2" id="KW-0805">Transcription regulation</keyword>
<dbReference type="SMART" id="SM00906">
    <property type="entry name" value="Fungal_trans"/>
    <property type="match status" value="1"/>
</dbReference>
<evidence type="ECO:0000256" key="1">
    <source>
        <dbReference type="ARBA" id="ARBA00022723"/>
    </source>
</evidence>
<dbReference type="Pfam" id="PF00172">
    <property type="entry name" value="Zn_clus"/>
    <property type="match status" value="1"/>
</dbReference>
<feature type="compositionally biased region" description="Basic and acidic residues" evidence="6">
    <location>
        <begin position="141"/>
        <end position="151"/>
    </location>
</feature>
<evidence type="ECO:0000313" key="8">
    <source>
        <dbReference type="EMBL" id="KIW14048.1"/>
    </source>
</evidence>
<dbReference type="PANTHER" id="PTHR47424:SF2">
    <property type="entry name" value="TRANSCRIPTION FACTOR DOMAIN-CONTAINING PROTEIN-RELATED"/>
    <property type="match status" value="1"/>
</dbReference>
<accession>A0A0D2B588</accession>
<dbReference type="Gene3D" id="1.20.5.170">
    <property type="match status" value="1"/>
</dbReference>
<dbReference type="CDD" id="cd14654">
    <property type="entry name" value="ZIP_Gal4"/>
    <property type="match status" value="1"/>
</dbReference>
<dbReference type="GO" id="GO:0005634">
    <property type="term" value="C:nucleus"/>
    <property type="evidence" value="ECO:0007669"/>
    <property type="project" value="TreeGrafter"/>
</dbReference>
<feature type="region of interest" description="Disordered" evidence="6">
    <location>
        <begin position="694"/>
        <end position="719"/>
    </location>
</feature>
<dbReference type="GO" id="GO:0000978">
    <property type="term" value="F:RNA polymerase II cis-regulatory region sequence-specific DNA binding"/>
    <property type="evidence" value="ECO:0007669"/>
    <property type="project" value="TreeGrafter"/>
</dbReference>
<dbReference type="SUPFAM" id="SSF57701">
    <property type="entry name" value="Zn2/Cys6 DNA-binding domain"/>
    <property type="match status" value="1"/>
</dbReference>
<dbReference type="EMBL" id="KN847496">
    <property type="protein sequence ID" value="KIW14048.1"/>
    <property type="molecule type" value="Genomic_DNA"/>
</dbReference>
<dbReference type="InterPro" id="IPR001138">
    <property type="entry name" value="Zn2Cys6_DnaBD"/>
</dbReference>
<gene>
    <name evidence="8" type="ORF">PV08_06829</name>
</gene>
<dbReference type="GO" id="GO:0000981">
    <property type="term" value="F:DNA-binding transcription factor activity, RNA polymerase II-specific"/>
    <property type="evidence" value="ECO:0007669"/>
    <property type="project" value="InterPro"/>
</dbReference>
<keyword evidence="1" id="KW-0479">Metal-binding</keyword>
<name>A0A0D2B588_9EURO</name>
<dbReference type="CDD" id="cd12148">
    <property type="entry name" value="fungal_TF_MHR"/>
    <property type="match status" value="1"/>
</dbReference>
<dbReference type="InterPro" id="IPR007219">
    <property type="entry name" value="XnlR_reg_dom"/>
</dbReference>
<dbReference type="InterPro" id="IPR036864">
    <property type="entry name" value="Zn2-C6_fun-type_DNA-bd_sf"/>
</dbReference>
<protein>
    <recommendedName>
        <fullName evidence="7">Zn(2)-C6 fungal-type domain-containing protein</fullName>
    </recommendedName>
</protein>
<proteinExistence type="predicted"/>
<keyword evidence="5" id="KW-0539">Nucleus</keyword>
<dbReference type="PANTHER" id="PTHR47424">
    <property type="entry name" value="REGULATORY PROTEIN GAL4"/>
    <property type="match status" value="1"/>
</dbReference>
<keyword evidence="3" id="KW-0238">DNA-binding</keyword>
<feature type="region of interest" description="Disordered" evidence="6">
    <location>
        <begin position="92"/>
        <end position="179"/>
    </location>
</feature>
<reference evidence="8 9" key="1">
    <citation type="submission" date="2015-01" db="EMBL/GenBank/DDBJ databases">
        <title>The Genome Sequence of Exophiala spinifera CBS89968.</title>
        <authorList>
            <consortium name="The Broad Institute Genomics Platform"/>
            <person name="Cuomo C."/>
            <person name="de Hoog S."/>
            <person name="Gorbushina A."/>
            <person name="Stielow B."/>
            <person name="Teixiera M."/>
            <person name="Abouelleil A."/>
            <person name="Chapman S.B."/>
            <person name="Priest M."/>
            <person name="Young S.K."/>
            <person name="Wortman J."/>
            <person name="Nusbaum C."/>
            <person name="Birren B."/>
        </authorList>
    </citation>
    <scope>NUCLEOTIDE SEQUENCE [LARGE SCALE GENOMIC DNA]</scope>
    <source>
        <strain evidence="8 9">CBS 89968</strain>
    </source>
</reference>
<dbReference type="HOGENOM" id="CLU_008599_2_1_1"/>
<evidence type="ECO:0000256" key="3">
    <source>
        <dbReference type="ARBA" id="ARBA00023125"/>
    </source>
</evidence>
<dbReference type="VEuPathDB" id="FungiDB:PV08_06829"/>
<keyword evidence="4" id="KW-0804">Transcription</keyword>
<dbReference type="RefSeq" id="XP_016234264.1">
    <property type="nucleotide sequence ID" value="XM_016381162.1"/>
</dbReference>
<feature type="compositionally biased region" description="Low complexity" evidence="6">
    <location>
        <begin position="694"/>
        <end position="709"/>
    </location>
</feature>
<dbReference type="InterPro" id="IPR051127">
    <property type="entry name" value="Fungal_SecMet_Regulators"/>
</dbReference>
<dbReference type="PROSITE" id="PS00463">
    <property type="entry name" value="ZN2_CY6_FUNGAL_1"/>
    <property type="match status" value="1"/>
</dbReference>
<feature type="compositionally biased region" description="Polar residues" evidence="6">
    <location>
        <begin position="119"/>
        <end position="135"/>
    </location>
</feature>
<dbReference type="GO" id="GO:0008270">
    <property type="term" value="F:zinc ion binding"/>
    <property type="evidence" value="ECO:0007669"/>
    <property type="project" value="InterPro"/>
</dbReference>
<keyword evidence="9" id="KW-1185">Reference proteome</keyword>
<dbReference type="CDD" id="cd00067">
    <property type="entry name" value="GAL4"/>
    <property type="match status" value="1"/>
</dbReference>
<evidence type="ECO:0000256" key="2">
    <source>
        <dbReference type="ARBA" id="ARBA00023015"/>
    </source>
</evidence>
<evidence type="ECO:0000256" key="5">
    <source>
        <dbReference type="ARBA" id="ARBA00023242"/>
    </source>
</evidence>
<dbReference type="GO" id="GO:0006351">
    <property type="term" value="P:DNA-templated transcription"/>
    <property type="evidence" value="ECO:0007669"/>
    <property type="project" value="InterPro"/>
</dbReference>
<dbReference type="Proteomes" id="UP000053328">
    <property type="component" value="Unassembled WGS sequence"/>
</dbReference>
<sequence>MADVAKSDKLQPNAGQSCRECRRRKGKCDGKMPVCSVCQRYNRHCLYDKHSRSSLTRKHLTEVEERLEKAEALLRTFFTEAELSQMLIHGVSHGPEASPQRPIAQSSLSNDAAFPGSRSALQKDTTNHPSNQPVPTASPDPDQKFDFHVFDSSRSPASESGAAFENLPGADDDFEWDERDPSWNLGELRGGGASTLQNDPDSDVPKITDGMATLTTDDSHTGFYGSVSGAALLRLIWMGNAGEGSDDKSEFHKQRRQTMEQLMKDTPEDNSLPSSWLQTQPLITRQVVDSMVDAYFAYYHPTFPILHQSSFRQQYSKMSGRPGGNTFHILVNLVATLGAFVSRSGTDDTHATLFNAVKANLTIVSLETGSLSLVQAFAMAATYLQKRNRPNSGYNYGGIALRLATSLGLHKEFHGWQATPFKKEVRRRVWWSLCVLDVGATVTYGRPLNWPQVGVETAFPLNIHEQDLEPTSTSFPPEVHETTLYTYITTQSQYHLRTIPIYNRLISNPLPSAAELISLDDELVGGWLAGLPEFYNDRDLPLSNEYLLGHGIARWRYRRSLVGPEVFLAREYGAVGGTNRHESLLQGRRGMHLVYFPILVDRNSHQTGGLVCTLYNPTNSPVPSTRYFLLQAALIPIHCLRRIPGHADAPSWRKQVITALNVINAMTNLNSSATKCRDIIYRLCGESLVTQQRSQSFSHHNQPQQQQPHPRQDSWSSYATEPNFAQGFPPFPTGDSSDAGLNPWMTEIDTAIDGYDVYINRLSNAAMAGMGNVDQPPSDNAAGMLSTDGTEIGTGVQDWDWNLMLT</sequence>
<evidence type="ECO:0000256" key="4">
    <source>
        <dbReference type="ARBA" id="ARBA00023163"/>
    </source>
</evidence>
<dbReference type="AlphaFoldDB" id="A0A0D2B588"/>
<dbReference type="GO" id="GO:0000435">
    <property type="term" value="P:positive regulation of transcription from RNA polymerase II promoter by galactose"/>
    <property type="evidence" value="ECO:0007669"/>
    <property type="project" value="TreeGrafter"/>
</dbReference>
<feature type="domain" description="Zn(2)-C6 fungal-type" evidence="7">
    <location>
        <begin position="17"/>
        <end position="47"/>
    </location>
</feature>